<dbReference type="GO" id="GO:0005829">
    <property type="term" value="C:cytosol"/>
    <property type="evidence" value="ECO:0007669"/>
    <property type="project" value="TreeGrafter"/>
</dbReference>
<keyword evidence="4" id="KW-0378">Hydrolase</keyword>
<dbReference type="STRING" id="7222.B4J9H6"/>
<keyword evidence="2" id="KW-0540">Nuclease</keyword>
<dbReference type="PROSITE" id="PS01090">
    <property type="entry name" value="TATD_2"/>
    <property type="match status" value="1"/>
</dbReference>
<dbReference type="PROSITE" id="PS01091">
    <property type="entry name" value="TATD_3"/>
    <property type="match status" value="1"/>
</dbReference>
<evidence type="ECO:0000256" key="5">
    <source>
        <dbReference type="ARBA" id="ARBA00039767"/>
    </source>
</evidence>
<evidence type="ECO:0000256" key="3">
    <source>
        <dbReference type="ARBA" id="ARBA00022723"/>
    </source>
</evidence>
<dbReference type="EMBL" id="CH916367">
    <property type="protein sequence ID" value="EDW02483.1"/>
    <property type="molecule type" value="Genomic_DNA"/>
</dbReference>
<dbReference type="InterPro" id="IPR001130">
    <property type="entry name" value="TatD-like"/>
</dbReference>
<evidence type="ECO:0000256" key="1">
    <source>
        <dbReference type="ARBA" id="ARBA00009275"/>
    </source>
</evidence>
<dbReference type="OMA" id="YGGSQKH"/>
<comment type="function">
    <text evidence="6">Deoxyribonuclease which catalyzes (in vitro) the decatenation of kinetoplast DNA, which are circular DNA catenated to each other, producing linear DNA molecules. Plays an important role in chromosomal segregation and cell cycle progression during eye development probably via its DNA decatenation activity.</text>
</comment>
<feature type="binding site" evidence="7">
    <location>
        <position position="194"/>
    </location>
    <ligand>
        <name>a divalent metal cation</name>
        <dbReference type="ChEBI" id="CHEBI:60240"/>
        <label>1</label>
    </ligand>
</feature>
<gene>
    <name evidence="8" type="primary">Dgri\GH22015</name>
    <name evidence="8" type="ORF">Dgri_GH22015</name>
</gene>
<dbReference type="SMR" id="B4J9H6"/>
<feature type="binding site" evidence="7">
    <location>
        <position position="117"/>
    </location>
    <ligand>
        <name>a divalent metal cation</name>
        <dbReference type="ChEBI" id="CHEBI:60240"/>
        <label>2</label>
    </ligand>
</feature>
<dbReference type="InterPro" id="IPR018228">
    <property type="entry name" value="DNase_TatD-rel_CS"/>
</dbReference>
<dbReference type="PANTHER" id="PTHR10060">
    <property type="entry name" value="TATD FAMILY DEOXYRIBONUCLEASE"/>
    <property type="match status" value="1"/>
</dbReference>
<evidence type="ECO:0000256" key="4">
    <source>
        <dbReference type="ARBA" id="ARBA00022801"/>
    </source>
</evidence>
<dbReference type="HOGENOM" id="CLU_031506_1_0_1"/>
<accession>B4J9H6</accession>
<organism evidence="9">
    <name type="scientific">Drosophila grimshawi</name>
    <name type="common">Hawaiian fruit fly</name>
    <name type="synonym">Idiomyia grimshawi</name>
    <dbReference type="NCBI Taxonomy" id="7222"/>
    <lineage>
        <taxon>Eukaryota</taxon>
        <taxon>Metazoa</taxon>
        <taxon>Ecdysozoa</taxon>
        <taxon>Arthropoda</taxon>
        <taxon>Hexapoda</taxon>
        <taxon>Insecta</taxon>
        <taxon>Pterygota</taxon>
        <taxon>Neoptera</taxon>
        <taxon>Endopterygota</taxon>
        <taxon>Diptera</taxon>
        <taxon>Brachycera</taxon>
        <taxon>Muscomorpha</taxon>
        <taxon>Ephydroidea</taxon>
        <taxon>Drosophilidae</taxon>
        <taxon>Drosophila</taxon>
        <taxon>Hawaiian Drosophila</taxon>
    </lineage>
</organism>
<sequence>MALKYIDIGANLTDPMFVGCYGGSAKHPADLHIVLEQRLYTTVGAHPTRCGEFGDDPEKYYMDLRSRIMANPAKVVAVGECGLDYDRLHFCAKQTQLKYFEKQLSLAEEFRLPLFLHMRNAHEDFMAILERNREKLQACGGGVVHSFTGTLEEAKNILAFGGLYIGLNGCSLKTEANVEVVRQLPNDRIMLETDCPWCGIRPSHASHKHVTTKFPTVKKKEKWTAETLIDGRNEPCQIGQVLEAIAGIRQEPKEKLAEIYYQNTLDLFFSKSK</sequence>
<dbReference type="InterPro" id="IPR050891">
    <property type="entry name" value="TatD-type_Hydrolase"/>
</dbReference>
<dbReference type="GO" id="GO:0008296">
    <property type="term" value="F:3'-5'-DNA exonuclease activity"/>
    <property type="evidence" value="ECO:0007669"/>
    <property type="project" value="TreeGrafter"/>
</dbReference>
<dbReference type="Gene3D" id="3.20.20.140">
    <property type="entry name" value="Metal-dependent hydrolases"/>
    <property type="match status" value="1"/>
</dbReference>
<dbReference type="PIRSF" id="PIRSF005902">
    <property type="entry name" value="DNase_TatD"/>
    <property type="match status" value="1"/>
</dbReference>
<dbReference type="Pfam" id="PF01026">
    <property type="entry name" value="TatD_DNase"/>
    <property type="match status" value="1"/>
</dbReference>
<dbReference type="SUPFAM" id="SSF51556">
    <property type="entry name" value="Metallo-dependent hydrolases"/>
    <property type="match status" value="1"/>
</dbReference>
<comment type="similarity">
    <text evidence="1">Belongs to the metallo-dependent hydrolases superfamily. TatD-type hydrolase family.</text>
</comment>
<dbReference type="eggNOG" id="KOG3020">
    <property type="taxonomic scope" value="Eukaryota"/>
</dbReference>
<proteinExistence type="inferred from homology"/>
<name>B4J9H6_DROGR</name>
<feature type="binding site" evidence="7">
    <location>
        <position position="80"/>
    </location>
    <ligand>
        <name>a divalent metal cation</name>
        <dbReference type="ChEBI" id="CHEBI:60240"/>
        <label>1</label>
    </ligand>
</feature>
<feature type="binding site" evidence="7">
    <location>
        <position position="145"/>
    </location>
    <ligand>
        <name>a divalent metal cation</name>
        <dbReference type="ChEBI" id="CHEBI:60240"/>
        <label>2</label>
    </ligand>
</feature>
<dbReference type="InterPro" id="IPR032466">
    <property type="entry name" value="Metal_Hydrolase"/>
</dbReference>
<evidence type="ECO:0000256" key="2">
    <source>
        <dbReference type="ARBA" id="ARBA00022722"/>
    </source>
</evidence>
<dbReference type="GO" id="GO:0046872">
    <property type="term" value="F:metal ion binding"/>
    <property type="evidence" value="ECO:0007669"/>
    <property type="project" value="UniProtKB-KW"/>
</dbReference>
<dbReference type="FunCoup" id="B4J9H6">
    <property type="interactions" value="1448"/>
</dbReference>
<protein>
    <recommendedName>
        <fullName evidence="5">Deoxyribonuclease TATDN1</fullName>
    </recommendedName>
</protein>
<evidence type="ECO:0000313" key="8">
    <source>
        <dbReference type="EMBL" id="EDW02483.1"/>
    </source>
</evidence>
<dbReference type="InParanoid" id="B4J9H6"/>
<evidence type="ECO:0000256" key="7">
    <source>
        <dbReference type="PIRSR" id="PIRSR005902-1"/>
    </source>
</evidence>
<dbReference type="CDD" id="cd01310">
    <property type="entry name" value="TatD_DNAse"/>
    <property type="match status" value="1"/>
</dbReference>
<evidence type="ECO:0000313" key="9">
    <source>
        <dbReference type="Proteomes" id="UP000001070"/>
    </source>
</evidence>
<reference evidence="8 9" key="1">
    <citation type="journal article" date="2007" name="Nature">
        <title>Evolution of genes and genomes on the Drosophila phylogeny.</title>
        <authorList>
            <consortium name="Drosophila 12 Genomes Consortium"/>
            <person name="Clark A.G."/>
            <person name="Eisen M.B."/>
            <person name="Smith D.R."/>
            <person name="Bergman C.M."/>
            <person name="Oliver B."/>
            <person name="Markow T.A."/>
            <person name="Kaufman T.C."/>
            <person name="Kellis M."/>
            <person name="Gelbart W."/>
            <person name="Iyer V.N."/>
            <person name="Pollard D.A."/>
            <person name="Sackton T.B."/>
            <person name="Larracuente A.M."/>
            <person name="Singh N.D."/>
            <person name="Abad J.P."/>
            <person name="Abt D.N."/>
            <person name="Adryan B."/>
            <person name="Aguade M."/>
            <person name="Akashi H."/>
            <person name="Anderson W.W."/>
            <person name="Aquadro C.F."/>
            <person name="Ardell D.H."/>
            <person name="Arguello R."/>
            <person name="Artieri C.G."/>
            <person name="Barbash D.A."/>
            <person name="Barker D."/>
            <person name="Barsanti P."/>
            <person name="Batterham P."/>
            <person name="Batzoglou S."/>
            <person name="Begun D."/>
            <person name="Bhutkar A."/>
            <person name="Blanco E."/>
            <person name="Bosak S.A."/>
            <person name="Bradley R.K."/>
            <person name="Brand A.D."/>
            <person name="Brent M.R."/>
            <person name="Brooks A.N."/>
            <person name="Brown R.H."/>
            <person name="Butlin R.K."/>
            <person name="Caggese C."/>
            <person name="Calvi B.R."/>
            <person name="Bernardo de Carvalho A."/>
            <person name="Caspi A."/>
            <person name="Castrezana S."/>
            <person name="Celniker S.E."/>
            <person name="Chang J.L."/>
            <person name="Chapple C."/>
            <person name="Chatterji S."/>
            <person name="Chinwalla A."/>
            <person name="Civetta A."/>
            <person name="Clifton S.W."/>
            <person name="Comeron J.M."/>
            <person name="Costello J.C."/>
            <person name="Coyne J.A."/>
            <person name="Daub J."/>
            <person name="David R.G."/>
            <person name="Delcher A.L."/>
            <person name="Delehaunty K."/>
            <person name="Do C.B."/>
            <person name="Ebling H."/>
            <person name="Edwards K."/>
            <person name="Eickbush T."/>
            <person name="Evans J.D."/>
            <person name="Filipski A."/>
            <person name="Findeiss S."/>
            <person name="Freyhult E."/>
            <person name="Fulton L."/>
            <person name="Fulton R."/>
            <person name="Garcia A.C."/>
            <person name="Gardiner A."/>
            <person name="Garfield D.A."/>
            <person name="Garvin B.E."/>
            <person name="Gibson G."/>
            <person name="Gilbert D."/>
            <person name="Gnerre S."/>
            <person name="Godfrey J."/>
            <person name="Good R."/>
            <person name="Gotea V."/>
            <person name="Gravely B."/>
            <person name="Greenberg A.J."/>
            <person name="Griffiths-Jones S."/>
            <person name="Gross S."/>
            <person name="Guigo R."/>
            <person name="Gustafson E.A."/>
            <person name="Haerty W."/>
            <person name="Hahn M.W."/>
            <person name="Halligan D.L."/>
            <person name="Halpern A.L."/>
            <person name="Halter G.M."/>
            <person name="Han M.V."/>
            <person name="Heger A."/>
            <person name="Hillier L."/>
            <person name="Hinrichs A.S."/>
            <person name="Holmes I."/>
            <person name="Hoskins R.A."/>
            <person name="Hubisz M.J."/>
            <person name="Hultmark D."/>
            <person name="Huntley M.A."/>
            <person name="Jaffe D.B."/>
            <person name="Jagadeeshan S."/>
            <person name="Jeck W.R."/>
            <person name="Johnson J."/>
            <person name="Jones C.D."/>
            <person name="Jordan W.C."/>
            <person name="Karpen G.H."/>
            <person name="Kataoka E."/>
            <person name="Keightley P.D."/>
            <person name="Kheradpour P."/>
            <person name="Kirkness E.F."/>
            <person name="Koerich L.B."/>
            <person name="Kristiansen K."/>
            <person name="Kudrna D."/>
            <person name="Kulathinal R.J."/>
            <person name="Kumar S."/>
            <person name="Kwok R."/>
            <person name="Lander E."/>
            <person name="Langley C.H."/>
            <person name="Lapoint R."/>
            <person name="Lazzaro B.P."/>
            <person name="Lee S.J."/>
            <person name="Levesque L."/>
            <person name="Li R."/>
            <person name="Lin C.F."/>
            <person name="Lin M.F."/>
            <person name="Lindblad-Toh K."/>
            <person name="Llopart A."/>
            <person name="Long M."/>
            <person name="Low L."/>
            <person name="Lozovsky E."/>
            <person name="Lu J."/>
            <person name="Luo M."/>
            <person name="Machado C.A."/>
            <person name="Makalowski W."/>
            <person name="Marzo M."/>
            <person name="Matsuda M."/>
            <person name="Matzkin L."/>
            <person name="McAllister B."/>
            <person name="McBride C.S."/>
            <person name="McKernan B."/>
            <person name="McKernan K."/>
            <person name="Mendez-Lago M."/>
            <person name="Minx P."/>
            <person name="Mollenhauer M.U."/>
            <person name="Montooth K."/>
            <person name="Mount S.M."/>
            <person name="Mu X."/>
            <person name="Myers E."/>
            <person name="Negre B."/>
            <person name="Newfeld S."/>
            <person name="Nielsen R."/>
            <person name="Noor M.A."/>
            <person name="O'Grady P."/>
            <person name="Pachter L."/>
            <person name="Papaceit M."/>
            <person name="Parisi M.J."/>
            <person name="Parisi M."/>
            <person name="Parts L."/>
            <person name="Pedersen J.S."/>
            <person name="Pesole G."/>
            <person name="Phillippy A.M."/>
            <person name="Ponting C.P."/>
            <person name="Pop M."/>
            <person name="Porcelli D."/>
            <person name="Powell J.R."/>
            <person name="Prohaska S."/>
            <person name="Pruitt K."/>
            <person name="Puig M."/>
            <person name="Quesneville H."/>
            <person name="Ram K.R."/>
            <person name="Rand D."/>
            <person name="Rasmussen M.D."/>
            <person name="Reed L.K."/>
            <person name="Reenan R."/>
            <person name="Reily A."/>
            <person name="Remington K.A."/>
            <person name="Rieger T.T."/>
            <person name="Ritchie M.G."/>
            <person name="Robin C."/>
            <person name="Rogers Y.H."/>
            <person name="Rohde C."/>
            <person name="Rozas J."/>
            <person name="Rubenfield M.J."/>
            <person name="Ruiz A."/>
            <person name="Russo S."/>
            <person name="Salzberg S.L."/>
            <person name="Sanchez-Gracia A."/>
            <person name="Saranga D.J."/>
            <person name="Sato H."/>
            <person name="Schaeffer S.W."/>
            <person name="Schatz M.C."/>
            <person name="Schlenke T."/>
            <person name="Schwartz R."/>
            <person name="Segarra C."/>
            <person name="Singh R.S."/>
            <person name="Sirot L."/>
            <person name="Sirota M."/>
            <person name="Sisneros N.B."/>
            <person name="Smith C.D."/>
            <person name="Smith T.F."/>
            <person name="Spieth J."/>
            <person name="Stage D.E."/>
            <person name="Stark A."/>
            <person name="Stephan W."/>
            <person name="Strausberg R.L."/>
            <person name="Strempel S."/>
            <person name="Sturgill D."/>
            <person name="Sutton G."/>
            <person name="Sutton G.G."/>
            <person name="Tao W."/>
            <person name="Teichmann S."/>
            <person name="Tobari Y.N."/>
            <person name="Tomimura Y."/>
            <person name="Tsolas J.M."/>
            <person name="Valente V.L."/>
            <person name="Venter E."/>
            <person name="Venter J.C."/>
            <person name="Vicario S."/>
            <person name="Vieira F.G."/>
            <person name="Vilella A.J."/>
            <person name="Villasante A."/>
            <person name="Walenz B."/>
            <person name="Wang J."/>
            <person name="Wasserman M."/>
            <person name="Watts T."/>
            <person name="Wilson D."/>
            <person name="Wilson R.K."/>
            <person name="Wing R.A."/>
            <person name="Wolfner M.F."/>
            <person name="Wong A."/>
            <person name="Wong G.K."/>
            <person name="Wu C.I."/>
            <person name="Wu G."/>
            <person name="Yamamoto D."/>
            <person name="Yang H.P."/>
            <person name="Yang S.P."/>
            <person name="Yorke J.A."/>
            <person name="Yoshida K."/>
            <person name="Zdobnov E."/>
            <person name="Zhang P."/>
            <person name="Zhang Y."/>
            <person name="Zimin A.V."/>
            <person name="Baldwin J."/>
            <person name="Abdouelleil A."/>
            <person name="Abdulkadir J."/>
            <person name="Abebe A."/>
            <person name="Abera B."/>
            <person name="Abreu J."/>
            <person name="Acer S.C."/>
            <person name="Aftuck L."/>
            <person name="Alexander A."/>
            <person name="An P."/>
            <person name="Anderson E."/>
            <person name="Anderson S."/>
            <person name="Arachi H."/>
            <person name="Azer M."/>
            <person name="Bachantsang P."/>
            <person name="Barry A."/>
            <person name="Bayul T."/>
            <person name="Berlin A."/>
            <person name="Bessette D."/>
            <person name="Bloom T."/>
            <person name="Blye J."/>
            <person name="Boguslavskiy L."/>
            <person name="Bonnet C."/>
            <person name="Boukhgalter B."/>
            <person name="Bourzgui I."/>
            <person name="Brown A."/>
            <person name="Cahill P."/>
            <person name="Channer S."/>
            <person name="Cheshatsang Y."/>
            <person name="Chuda L."/>
            <person name="Citroen M."/>
            <person name="Collymore A."/>
            <person name="Cooke P."/>
            <person name="Costello M."/>
            <person name="D'Aco K."/>
            <person name="Daza R."/>
            <person name="De Haan G."/>
            <person name="DeGray S."/>
            <person name="DeMaso C."/>
            <person name="Dhargay N."/>
            <person name="Dooley K."/>
            <person name="Dooley E."/>
            <person name="Doricent M."/>
            <person name="Dorje P."/>
            <person name="Dorjee K."/>
            <person name="Dupes A."/>
            <person name="Elong R."/>
            <person name="Falk J."/>
            <person name="Farina A."/>
            <person name="Faro S."/>
            <person name="Ferguson D."/>
            <person name="Fisher S."/>
            <person name="Foley C.D."/>
            <person name="Franke A."/>
            <person name="Friedrich D."/>
            <person name="Gadbois L."/>
            <person name="Gearin G."/>
            <person name="Gearin C.R."/>
            <person name="Giannoukos G."/>
            <person name="Goode T."/>
            <person name="Graham J."/>
            <person name="Grandbois E."/>
            <person name="Grewal S."/>
            <person name="Gyaltsen K."/>
            <person name="Hafez N."/>
            <person name="Hagos B."/>
            <person name="Hall J."/>
            <person name="Henson C."/>
            <person name="Hollinger A."/>
            <person name="Honan T."/>
            <person name="Huard M.D."/>
            <person name="Hughes L."/>
            <person name="Hurhula B."/>
            <person name="Husby M.E."/>
            <person name="Kamat A."/>
            <person name="Kanga B."/>
            <person name="Kashin S."/>
            <person name="Khazanovich D."/>
            <person name="Kisner P."/>
            <person name="Lance K."/>
            <person name="Lara M."/>
            <person name="Lee W."/>
            <person name="Lennon N."/>
            <person name="Letendre F."/>
            <person name="LeVine R."/>
            <person name="Lipovsky A."/>
            <person name="Liu X."/>
            <person name="Liu J."/>
            <person name="Liu S."/>
            <person name="Lokyitsang T."/>
            <person name="Lokyitsang Y."/>
            <person name="Lubonja R."/>
            <person name="Lui A."/>
            <person name="MacDonald P."/>
            <person name="Magnisalis V."/>
            <person name="Maru K."/>
            <person name="Matthews C."/>
            <person name="McCusker W."/>
            <person name="McDonough S."/>
            <person name="Mehta T."/>
            <person name="Meldrim J."/>
            <person name="Meneus L."/>
            <person name="Mihai O."/>
            <person name="Mihalev A."/>
            <person name="Mihova T."/>
            <person name="Mittelman R."/>
            <person name="Mlenga V."/>
            <person name="Montmayeur A."/>
            <person name="Mulrain L."/>
            <person name="Navidi A."/>
            <person name="Naylor J."/>
            <person name="Negash T."/>
            <person name="Nguyen T."/>
            <person name="Nguyen N."/>
            <person name="Nicol R."/>
            <person name="Norbu C."/>
            <person name="Norbu N."/>
            <person name="Novod N."/>
            <person name="O'Neill B."/>
            <person name="Osman S."/>
            <person name="Markiewicz E."/>
            <person name="Oyono O.L."/>
            <person name="Patti C."/>
            <person name="Phunkhang P."/>
            <person name="Pierre F."/>
            <person name="Priest M."/>
            <person name="Raghuraman S."/>
            <person name="Rege F."/>
            <person name="Reyes R."/>
            <person name="Rise C."/>
            <person name="Rogov P."/>
            <person name="Ross K."/>
            <person name="Ryan E."/>
            <person name="Settipalli S."/>
            <person name="Shea T."/>
            <person name="Sherpa N."/>
            <person name="Shi L."/>
            <person name="Shih D."/>
            <person name="Sparrow T."/>
            <person name="Spaulding J."/>
            <person name="Stalker J."/>
            <person name="Stange-Thomann N."/>
            <person name="Stavropoulos S."/>
            <person name="Stone C."/>
            <person name="Strader C."/>
            <person name="Tesfaye S."/>
            <person name="Thomson T."/>
            <person name="Thoulutsang Y."/>
            <person name="Thoulutsang D."/>
            <person name="Topham K."/>
            <person name="Topping I."/>
            <person name="Tsamla T."/>
            <person name="Vassiliev H."/>
            <person name="Vo A."/>
            <person name="Wangchuk T."/>
            <person name="Wangdi T."/>
            <person name="Weiand M."/>
            <person name="Wilkinson J."/>
            <person name="Wilson A."/>
            <person name="Yadav S."/>
            <person name="Young G."/>
            <person name="Yu Q."/>
            <person name="Zembek L."/>
            <person name="Zhong D."/>
            <person name="Zimmer A."/>
            <person name="Zwirko Z."/>
            <person name="Jaffe D.B."/>
            <person name="Alvarez P."/>
            <person name="Brockman W."/>
            <person name="Butler J."/>
            <person name="Chin C."/>
            <person name="Gnerre S."/>
            <person name="Grabherr M."/>
            <person name="Kleber M."/>
            <person name="Mauceli E."/>
            <person name="MacCallum I."/>
        </authorList>
    </citation>
    <scope>NUCLEOTIDE SEQUENCE [LARGE SCALE GENOMIC DNA]</scope>
    <source>
        <strain evidence="9">Tucson 15287-2541.00</strain>
    </source>
</reference>
<keyword evidence="9" id="KW-1185">Reference proteome</keyword>
<evidence type="ECO:0000256" key="6">
    <source>
        <dbReference type="ARBA" id="ARBA00045223"/>
    </source>
</evidence>
<dbReference type="PhylomeDB" id="B4J9H6"/>
<dbReference type="AlphaFoldDB" id="B4J9H6"/>
<keyword evidence="3 7" id="KW-0479">Metal-binding</keyword>
<dbReference type="Proteomes" id="UP000001070">
    <property type="component" value="Unassembled WGS sequence"/>
</dbReference>
<dbReference type="OrthoDB" id="6079689at2759"/>
<dbReference type="PANTHER" id="PTHR10060:SF15">
    <property type="entry name" value="DEOXYRIBONUCLEASE TATDN1"/>
    <property type="match status" value="1"/>
</dbReference>